<dbReference type="EMBL" id="FQXV01000001">
    <property type="protein sequence ID" value="SHH55304.1"/>
    <property type="molecule type" value="Genomic_DNA"/>
</dbReference>
<proteinExistence type="predicted"/>
<dbReference type="InterPro" id="IPR029068">
    <property type="entry name" value="Glyas_Bleomycin-R_OHBP_Dase"/>
</dbReference>
<keyword evidence="2" id="KW-0560">Oxidoreductase</keyword>
<dbReference type="Pfam" id="PF00903">
    <property type="entry name" value="Glyoxalase"/>
    <property type="match status" value="1"/>
</dbReference>
<dbReference type="InterPro" id="IPR037523">
    <property type="entry name" value="VOC_core"/>
</dbReference>
<evidence type="ECO:0000259" key="1">
    <source>
        <dbReference type="PROSITE" id="PS51819"/>
    </source>
</evidence>
<dbReference type="AlphaFoldDB" id="A0A1M5TX81"/>
<dbReference type="RefSeq" id="WP_073075833.1">
    <property type="nucleotide sequence ID" value="NZ_FQXV01000001.1"/>
</dbReference>
<evidence type="ECO:0000313" key="3">
    <source>
        <dbReference type="Proteomes" id="UP000183995"/>
    </source>
</evidence>
<dbReference type="STRING" id="1123282.SAMN02745823_00266"/>
<keyword evidence="2" id="KW-0223">Dioxygenase</keyword>
<dbReference type="PROSITE" id="PS51819">
    <property type="entry name" value="VOC"/>
    <property type="match status" value="1"/>
</dbReference>
<name>A0A1M5TX81_9FIRM</name>
<protein>
    <submittedName>
        <fullName evidence="2">Catechol 2,3-dioxygenase</fullName>
    </submittedName>
</protein>
<dbReference type="GO" id="GO:0051213">
    <property type="term" value="F:dioxygenase activity"/>
    <property type="evidence" value="ECO:0007669"/>
    <property type="project" value="UniProtKB-KW"/>
</dbReference>
<feature type="domain" description="VOC" evidence="1">
    <location>
        <begin position="3"/>
        <end position="147"/>
    </location>
</feature>
<dbReference type="OrthoDB" id="9810648at2"/>
<keyword evidence="3" id="KW-1185">Reference proteome</keyword>
<gene>
    <name evidence="2" type="ORF">SAMN02745823_00266</name>
</gene>
<reference evidence="2 3" key="1">
    <citation type="submission" date="2016-11" db="EMBL/GenBank/DDBJ databases">
        <authorList>
            <person name="Jaros S."/>
            <person name="Januszkiewicz K."/>
            <person name="Wedrychowicz H."/>
        </authorList>
    </citation>
    <scope>NUCLEOTIDE SEQUENCE [LARGE SCALE GENOMIC DNA]</scope>
    <source>
        <strain evidence="2 3">DSM 10068</strain>
    </source>
</reference>
<dbReference type="SUPFAM" id="SSF54593">
    <property type="entry name" value="Glyoxalase/Bleomycin resistance protein/Dihydroxybiphenyl dioxygenase"/>
    <property type="match status" value="1"/>
</dbReference>
<dbReference type="Gene3D" id="3.10.180.10">
    <property type="entry name" value="2,3-Dihydroxybiphenyl 1,2-Dioxygenase, domain 1"/>
    <property type="match status" value="1"/>
</dbReference>
<accession>A0A1M5TX81</accession>
<dbReference type="Proteomes" id="UP000183995">
    <property type="component" value="Unassembled WGS sequence"/>
</dbReference>
<organism evidence="2 3">
    <name type="scientific">Sporobacter termitidis DSM 10068</name>
    <dbReference type="NCBI Taxonomy" id="1123282"/>
    <lineage>
        <taxon>Bacteria</taxon>
        <taxon>Bacillati</taxon>
        <taxon>Bacillota</taxon>
        <taxon>Clostridia</taxon>
        <taxon>Eubacteriales</taxon>
        <taxon>Oscillospiraceae</taxon>
        <taxon>Sporobacter</taxon>
    </lineage>
</organism>
<dbReference type="InterPro" id="IPR004360">
    <property type="entry name" value="Glyas_Fos-R_dOase_dom"/>
</dbReference>
<evidence type="ECO:0000313" key="2">
    <source>
        <dbReference type="EMBL" id="SHH55304.1"/>
    </source>
</evidence>
<sequence>MTKYVHTNIIARDSAKLIAFYKEVFGCRSIGQQRELKGAWVDAITGIRGAHITGEHLALPGFEENTPTLEIFTYGETIPSAGTAINRCGLAHIAFAVDDVAKTLRALLDAGGGAVGTMETATYPDGRKLDIVYATDPEGNIVEILKWTAAGPKIPLCTGKFRGEA</sequence>